<evidence type="ECO:0000313" key="3">
    <source>
        <dbReference type="Proteomes" id="UP000464314"/>
    </source>
</evidence>
<evidence type="ECO:0000313" key="2">
    <source>
        <dbReference type="EMBL" id="QHQ62553.1"/>
    </source>
</evidence>
<name>A0A6P1TQ05_9FIRM</name>
<dbReference type="EMBL" id="CP048000">
    <property type="protein sequence ID" value="QHQ62553.1"/>
    <property type="molecule type" value="Genomic_DNA"/>
</dbReference>
<dbReference type="KEGG" id="anr:Ana3638_18650"/>
<gene>
    <name evidence="2" type="ORF">Ana3638_18650</name>
</gene>
<dbReference type="Proteomes" id="UP000464314">
    <property type="component" value="Chromosome"/>
</dbReference>
<dbReference type="RefSeq" id="WP_161839376.1">
    <property type="nucleotide sequence ID" value="NZ_CP048000.1"/>
</dbReference>
<accession>A0A6P1TQ05</accession>
<organism evidence="2 3">
    <name type="scientific">Anaerocolumna sedimenticola</name>
    <dbReference type="NCBI Taxonomy" id="2696063"/>
    <lineage>
        <taxon>Bacteria</taxon>
        <taxon>Bacillati</taxon>
        <taxon>Bacillota</taxon>
        <taxon>Clostridia</taxon>
        <taxon>Lachnospirales</taxon>
        <taxon>Lachnospiraceae</taxon>
        <taxon>Anaerocolumna</taxon>
    </lineage>
</organism>
<dbReference type="Pfam" id="PF12655">
    <property type="entry name" value="CDIF630_02480-like"/>
    <property type="match status" value="1"/>
</dbReference>
<proteinExistence type="predicted"/>
<sequence>MQERKEKTLSGIDNKRLNKTDCTNNEGTAAWANMDKMVPDSHVNIPDDYNVEKAKNWVDNGSKL</sequence>
<dbReference type="InterPro" id="IPR024209">
    <property type="entry name" value="CDIF630_02480-like"/>
</dbReference>
<protein>
    <submittedName>
        <fullName evidence="2">DUF3787 domain-containing protein</fullName>
    </submittedName>
</protein>
<feature type="compositionally biased region" description="Basic and acidic residues" evidence="1">
    <location>
        <begin position="1"/>
        <end position="19"/>
    </location>
</feature>
<keyword evidence="3" id="KW-1185">Reference proteome</keyword>
<feature type="region of interest" description="Disordered" evidence="1">
    <location>
        <begin position="1"/>
        <end position="21"/>
    </location>
</feature>
<dbReference type="AlphaFoldDB" id="A0A6P1TQ05"/>
<evidence type="ECO:0000256" key="1">
    <source>
        <dbReference type="SAM" id="MobiDB-lite"/>
    </source>
</evidence>
<reference evidence="2 3" key="1">
    <citation type="submission" date="2020-01" db="EMBL/GenBank/DDBJ databases">
        <title>Genome analysis of Anaerocolumna sp. CBA3638.</title>
        <authorList>
            <person name="Kim J."/>
            <person name="Roh S.W."/>
        </authorList>
    </citation>
    <scope>NUCLEOTIDE SEQUENCE [LARGE SCALE GENOMIC DNA]</scope>
    <source>
        <strain evidence="2 3">CBA3638</strain>
    </source>
</reference>